<protein>
    <recommendedName>
        <fullName evidence="4">hAT-like transposase RNase-H fold domain-containing protein</fullName>
    </recommendedName>
</protein>
<reference evidence="2 3" key="2">
    <citation type="submission" date="2017-09" db="EMBL/GenBank/DDBJ databases">
        <title>Extensive intraspecific genome diversity in a model arbuscular mycorrhizal fungus.</title>
        <authorList>
            <person name="Chen E.C."/>
            <person name="Morin E."/>
            <person name="Beaudet D."/>
            <person name="Noel J."/>
            <person name="Ndikumana S."/>
            <person name="Charron P."/>
            <person name="St-Onge C."/>
            <person name="Giorgi J."/>
            <person name="Grigoriev I.V."/>
            <person name="Roux C."/>
            <person name="Martin F.M."/>
            <person name="Corradi N."/>
        </authorList>
    </citation>
    <scope>NUCLEOTIDE SEQUENCE [LARGE SCALE GENOMIC DNA]</scope>
    <source>
        <strain evidence="2 3">A5</strain>
    </source>
</reference>
<proteinExistence type="predicted"/>
<evidence type="ECO:0000313" key="2">
    <source>
        <dbReference type="EMBL" id="PKC11110.1"/>
    </source>
</evidence>
<evidence type="ECO:0008006" key="4">
    <source>
        <dbReference type="Google" id="ProtNLM"/>
    </source>
</evidence>
<reference evidence="2 3" key="1">
    <citation type="submission" date="2016-04" db="EMBL/GenBank/DDBJ databases">
        <title>Genome analyses suggest a sexual origin of heterokaryosis in a supposedly ancient asexual fungus.</title>
        <authorList>
            <person name="Ropars J."/>
            <person name="Sedzielewska K."/>
            <person name="Noel J."/>
            <person name="Charron P."/>
            <person name="Farinelli L."/>
            <person name="Marton T."/>
            <person name="Kruger M."/>
            <person name="Pelin A."/>
            <person name="Brachmann A."/>
            <person name="Corradi N."/>
        </authorList>
    </citation>
    <scope>NUCLEOTIDE SEQUENCE [LARGE SCALE GENOMIC DNA]</scope>
    <source>
        <strain evidence="2 3">A5</strain>
    </source>
</reference>
<feature type="region of interest" description="Disordered" evidence="1">
    <location>
        <begin position="1"/>
        <end position="22"/>
    </location>
</feature>
<dbReference type="EMBL" id="LLXJ01000332">
    <property type="protein sequence ID" value="PKC11110.1"/>
    <property type="molecule type" value="Genomic_DNA"/>
</dbReference>
<dbReference type="AlphaFoldDB" id="A0A2N0PW90"/>
<evidence type="ECO:0000313" key="3">
    <source>
        <dbReference type="Proteomes" id="UP000232722"/>
    </source>
</evidence>
<evidence type="ECO:0000256" key="1">
    <source>
        <dbReference type="SAM" id="MobiDB-lite"/>
    </source>
</evidence>
<dbReference type="VEuPathDB" id="FungiDB:FUN_022911"/>
<name>A0A2N0PW90_9GLOM</name>
<gene>
    <name evidence="2" type="ORF">RhiirA5_374115</name>
</gene>
<organism evidence="2 3">
    <name type="scientific">Rhizophagus irregularis</name>
    <dbReference type="NCBI Taxonomy" id="588596"/>
    <lineage>
        <taxon>Eukaryota</taxon>
        <taxon>Fungi</taxon>
        <taxon>Fungi incertae sedis</taxon>
        <taxon>Mucoromycota</taxon>
        <taxon>Glomeromycotina</taxon>
        <taxon>Glomeromycetes</taxon>
        <taxon>Glomerales</taxon>
        <taxon>Glomeraceae</taxon>
        <taxon>Rhizophagus</taxon>
    </lineage>
</organism>
<accession>A0A2N0PW90</accession>
<dbReference type="VEuPathDB" id="FungiDB:RhiirA1_398380"/>
<sequence length="272" mass="31451">MFKTEGESSTKPLQKQGKKGGSEERSWIWNYYEKLVAKSPYIRTVKYQVEIYGKKGLQPYGKIMNSKDYSTSNYIAHLNTAHDKQAKKDGKQLKGINFTKDEWNAISELIPILELFANATELLGGVKLSNSNSNEVEVVDFTEPNTTFDDDVEYEDSEDGDIANNQSKQRKIKINTPQDCKNLILKVKSALYESITYYWNISEDYRLIATLLDPRCKSLFFVSPELHSNIHLKLRSIYNEIKLEYSKQEKDCYEEYLTNSLLAKKTEELRSC</sequence>
<dbReference type="Proteomes" id="UP000232722">
    <property type="component" value="Unassembled WGS sequence"/>
</dbReference>
<comment type="caution">
    <text evidence="2">The sequence shown here is derived from an EMBL/GenBank/DDBJ whole genome shotgun (WGS) entry which is preliminary data.</text>
</comment>
<dbReference type="VEuPathDB" id="FungiDB:RhiirFUN_000999"/>